<name>A0AAW1UET7_9CUCU</name>
<evidence type="ECO:0000256" key="1">
    <source>
        <dbReference type="SAM" id="Phobius"/>
    </source>
</evidence>
<gene>
    <name evidence="2" type="ORF">WA026_019703</name>
</gene>
<keyword evidence="1" id="KW-0472">Membrane</keyword>
<dbReference type="PANTHER" id="PTHR21879:SF8">
    <property type="entry name" value="OSIRIS 23"/>
    <property type="match status" value="1"/>
</dbReference>
<proteinExistence type="predicted"/>
<dbReference type="Proteomes" id="UP001431783">
    <property type="component" value="Unassembled WGS sequence"/>
</dbReference>
<dbReference type="EMBL" id="JARQZJ010000073">
    <property type="protein sequence ID" value="KAK9882191.1"/>
    <property type="molecule type" value="Genomic_DNA"/>
</dbReference>
<accession>A0AAW1UET7</accession>
<keyword evidence="3" id="KW-1185">Reference proteome</keyword>
<keyword evidence="1" id="KW-1133">Transmembrane helix</keyword>
<sequence length="259" mass="29659">MNVSCTNYTSQSDNENSLWYQAGEVTGLFLKSCLERSALSDTAKESLELFQSCLRRRSLYMLDRSLKSNVIDLGDRIRLVKYKDANDTYFDRLDGMAKRHFVDNEMNWKYAISQKFFNLFDTHEMEIDLNNASTTRRLKEARGRRKKENNMMVSLLVFAMIAVGLIVIPMGFQFLSVLGGKALLLAKLALILSSIQGLKKIATSSFNYGLYSSHSAPGNPWHYDRQWTPHHPHPANYDSGQASADHYNYILHPRVDIET</sequence>
<dbReference type="GO" id="GO:0016020">
    <property type="term" value="C:membrane"/>
    <property type="evidence" value="ECO:0007669"/>
    <property type="project" value="TreeGrafter"/>
</dbReference>
<dbReference type="PANTHER" id="PTHR21879">
    <property type="entry name" value="FI03362P-RELATED-RELATED"/>
    <property type="match status" value="1"/>
</dbReference>
<reference evidence="2 3" key="1">
    <citation type="submission" date="2023-03" db="EMBL/GenBank/DDBJ databases">
        <title>Genome insight into feeding habits of ladybird beetles.</title>
        <authorList>
            <person name="Li H.-S."/>
            <person name="Huang Y.-H."/>
            <person name="Pang H."/>
        </authorList>
    </citation>
    <scope>NUCLEOTIDE SEQUENCE [LARGE SCALE GENOMIC DNA]</scope>
    <source>
        <strain evidence="2">SYSU_2023b</strain>
        <tissue evidence="2">Whole body</tissue>
    </source>
</reference>
<evidence type="ECO:0000313" key="2">
    <source>
        <dbReference type="EMBL" id="KAK9882191.1"/>
    </source>
</evidence>
<comment type="caution">
    <text evidence="2">The sequence shown here is derived from an EMBL/GenBank/DDBJ whole genome shotgun (WGS) entry which is preliminary data.</text>
</comment>
<keyword evidence="1" id="KW-0812">Transmembrane</keyword>
<dbReference type="AlphaFoldDB" id="A0AAW1UET7"/>
<feature type="transmembrane region" description="Helical" evidence="1">
    <location>
        <begin position="152"/>
        <end position="172"/>
    </location>
</feature>
<organism evidence="2 3">
    <name type="scientific">Henosepilachna vigintioctopunctata</name>
    <dbReference type="NCBI Taxonomy" id="420089"/>
    <lineage>
        <taxon>Eukaryota</taxon>
        <taxon>Metazoa</taxon>
        <taxon>Ecdysozoa</taxon>
        <taxon>Arthropoda</taxon>
        <taxon>Hexapoda</taxon>
        <taxon>Insecta</taxon>
        <taxon>Pterygota</taxon>
        <taxon>Neoptera</taxon>
        <taxon>Endopterygota</taxon>
        <taxon>Coleoptera</taxon>
        <taxon>Polyphaga</taxon>
        <taxon>Cucujiformia</taxon>
        <taxon>Coccinelloidea</taxon>
        <taxon>Coccinellidae</taxon>
        <taxon>Epilachninae</taxon>
        <taxon>Epilachnini</taxon>
        <taxon>Henosepilachna</taxon>
    </lineage>
</organism>
<evidence type="ECO:0000313" key="3">
    <source>
        <dbReference type="Proteomes" id="UP001431783"/>
    </source>
</evidence>
<dbReference type="Pfam" id="PF07898">
    <property type="entry name" value="DUF1676"/>
    <property type="match status" value="1"/>
</dbReference>
<dbReference type="InterPro" id="IPR012464">
    <property type="entry name" value="DUF1676"/>
</dbReference>
<protein>
    <submittedName>
        <fullName evidence="2">Uncharacterized protein</fullName>
    </submittedName>
</protein>